<dbReference type="InterPro" id="IPR007029">
    <property type="entry name" value="YHS_dom"/>
</dbReference>
<sequence length="56" mass="5863">MEAGKEPHTVTDPVCGVDVDPATAAASAERDGVTYWFCSTGCRDTFLAKAGSTQIQ</sequence>
<gene>
    <name evidence="2" type="ORF">ACFLIM_48280</name>
</gene>
<dbReference type="Pfam" id="PF04945">
    <property type="entry name" value="YHS"/>
    <property type="match status" value="1"/>
</dbReference>
<organism evidence="2 3">
    <name type="scientific">Nonomuraea marmarensis</name>
    <dbReference type="NCBI Taxonomy" id="3351344"/>
    <lineage>
        <taxon>Bacteria</taxon>
        <taxon>Bacillati</taxon>
        <taxon>Actinomycetota</taxon>
        <taxon>Actinomycetes</taxon>
        <taxon>Streptosporangiales</taxon>
        <taxon>Streptosporangiaceae</taxon>
        <taxon>Nonomuraea</taxon>
    </lineage>
</organism>
<name>A0ABW7AVA7_9ACTN</name>
<evidence type="ECO:0000313" key="2">
    <source>
        <dbReference type="EMBL" id="MFG1710984.1"/>
    </source>
</evidence>
<dbReference type="Gene3D" id="1.10.620.20">
    <property type="entry name" value="Ribonucleotide Reductase, subunit A"/>
    <property type="match status" value="1"/>
</dbReference>
<keyword evidence="3" id="KW-1185">Reference proteome</keyword>
<dbReference type="SUPFAM" id="SSF47240">
    <property type="entry name" value="Ferritin-like"/>
    <property type="match status" value="1"/>
</dbReference>
<accession>A0ABW7AVA7</accession>
<evidence type="ECO:0000259" key="1">
    <source>
        <dbReference type="SMART" id="SM00746"/>
    </source>
</evidence>
<dbReference type="RefSeq" id="WP_393177351.1">
    <property type="nucleotide sequence ID" value="NZ_JBICRM010000063.1"/>
</dbReference>
<proteinExistence type="predicted"/>
<dbReference type="EMBL" id="JBICRM010000063">
    <property type="protein sequence ID" value="MFG1710984.1"/>
    <property type="molecule type" value="Genomic_DNA"/>
</dbReference>
<dbReference type="InterPro" id="IPR012348">
    <property type="entry name" value="RNR-like"/>
</dbReference>
<dbReference type="InterPro" id="IPR011017">
    <property type="entry name" value="TRASH_dom"/>
</dbReference>
<comment type="caution">
    <text evidence="2">The sequence shown here is derived from an EMBL/GenBank/DDBJ whole genome shotgun (WGS) entry which is preliminary data.</text>
</comment>
<feature type="domain" description="TRASH" evidence="1">
    <location>
        <begin position="12"/>
        <end position="50"/>
    </location>
</feature>
<dbReference type="SMART" id="SM00746">
    <property type="entry name" value="TRASH"/>
    <property type="match status" value="1"/>
</dbReference>
<reference evidence="2 3" key="1">
    <citation type="submission" date="2024-10" db="EMBL/GenBank/DDBJ databases">
        <authorList>
            <person name="Topkara A.R."/>
            <person name="Saygin H."/>
        </authorList>
    </citation>
    <scope>NUCLEOTIDE SEQUENCE [LARGE SCALE GENOMIC DNA]</scope>
    <source>
        <strain evidence="2 3">M3C6</strain>
    </source>
</reference>
<dbReference type="Proteomes" id="UP001603978">
    <property type="component" value="Unassembled WGS sequence"/>
</dbReference>
<evidence type="ECO:0000313" key="3">
    <source>
        <dbReference type="Proteomes" id="UP001603978"/>
    </source>
</evidence>
<protein>
    <submittedName>
        <fullName evidence="2">YHS domain-containing protein</fullName>
    </submittedName>
</protein>
<dbReference type="InterPro" id="IPR009078">
    <property type="entry name" value="Ferritin-like_SF"/>
</dbReference>